<evidence type="ECO:0000256" key="2">
    <source>
        <dbReference type="ARBA" id="ARBA00022525"/>
    </source>
</evidence>
<evidence type="ECO:0000256" key="6">
    <source>
        <dbReference type="SAM" id="Phobius"/>
    </source>
</evidence>
<dbReference type="RefSeq" id="WP_229693656.1">
    <property type="nucleotide sequence ID" value="NZ_BMNC01000006.1"/>
</dbReference>
<proteinExistence type="predicted"/>
<keyword evidence="3 7" id="KW-0732">Signal</keyword>
<comment type="caution">
    <text evidence="9">The sequence shown here is derived from an EMBL/GenBank/DDBJ whole genome shotgun (WGS) entry which is preliminary data.</text>
</comment>
<evidence type="ECO:0000256" key="5">
    <source>
        <dbReference type="SAM" id="MobiDB-lite"/>
    </source>
</evidence>
<evidence type="ECO:0000313" key="9">
    <source>
        <dbReference type="EMBL" id="GGN02458.1"/>
    </source>
</evidence>
<sequence>MASRVLGALAVTATAALASLALATPASAHTPVSSAECVKDKAVLKVKLTQYAGGNKNTVLIKDGEKVLVDEKFGQNWGEQVGNKLEPKKFEADGTIEHTFTIKVTASDGEKYNYKETLKTPKCVQVPPTTTTTTTKPATTTTTTVATSPEVPSTSEAPSTTPVAPGGSNPEPPLAATGASPTWLLLSGLGLVGAGAGTLLFLRRRRSA</sequence>
<feature type="region of interest" description="Disordered" evidence="5">
    <location>
        <begin position="128"/>
        <end position="176"/>
    </location>
</feature>
<feature type="signal peptide" evidence="7">
    <location>
        <begin position="1"/>
        <end position="28"/>
    </location>
</feature>
<dbReference type="Proteomes" id="UP000597656">
    <property type="component" value="Unassembled WGS sequence"/>
</dbReference>
<protein>
    <recommendedName>
        <fullName evidence="8">Gram-positive cocci surface proteins LPxTG domain-containing protein</fullName>
    </recommendedName>
</protein>
<gene>
    <name evidence="9" type="ORF">GCM10011609_46660</name>
</gene>
<dbReference type="NCBIfam" id="TIGR01167">
    <property type="entry name" value="LPXTG_anchor"/>
    <property type="match status" value="1"/>
</dbReference>
<dbReference type="EMBL" id="BMNC01000006">
    <property type="protein sequence ID" value="GGN02458.1"/>
    <property type="molecule type" value="Genomic_DNA"/>
</dbReference>
<feature type="transmembrane region" description="Helical" evidence="6">
    <location>
        <begin position="183"/>
        <end position="202"/>
    </location>
</feature>
<reference evidence="10" key="1">
    <citation type="journal article" date="2019" name="Int. J. Syst. Evol. Microbiol.">
        <title>The Global Catalogue of Microorganisms (GCM) 10K type strain sequencing project: providing services to taxonomists for standard genome sequencing and annotation.</title>
        <authorList>
            <consortium name="The Broad Institute Genomics Platform"/>
            <consortium name="The Broad Institute Genome Sequencing Center for Infectious Disease"/>
            <person name="Wu L."/>
            <person name="Ma J."/>
        </authorList>
    </citation>
    <scope>NUCLEOTIDE SEQUENCE [LARGE SCALE GENOMIC DNA]</scope>
    <source>
        <strain evidence="10">CGMCC 4.7319</strain>
    </source>
</reference>
<name>A0ABQ2I715_9PSEU</name>
<keyword evidence="6" id="KW-1133">Transmembrane helix</keyword>
<organism evidence="9 10">
    <name type="scientific">Lentzea pudingi</name>
    <dbReference type="NCBI Taxonomy" id="1789439"/>
    <lineage>
        <taxon>Bacteria</taxon>
        <taxon>Bacillati</taxon>
        <taxon>Actinomycetota</taxon>
        <taxon>Actinomycetes</taxon>
        <taxon>Pseudonocardiales</taxon>
        <taxon>Pseudonocardiaceae</taxon>
        <taxon>Lentzea</taxon>
    </lineage>
</organism>
<feature type="chain" id="PRO_5047245820" description="Gram-positive cocci surface proteins LPxTG domain-containing protein" evidence="7">
    <location>
        <begin position="29"/>
        <end position="208"/>
    </location>
</feature>
<evidence type="ECO:0000256" key="7">
    <source>
        <dbReference type="SAM" id="SignalP"/>
    </source>
</evidence>
<accession>A0ABQ2I715</accession>
<evidence type="ECO:0000256" key="4">
    <source>
        <dbReference type="ARBA" id="ARBA00023088"/>
    </source>
</evidence>
<keyword evidence="1" id="KW-0134">Cell wall</keyword>
<keyword evidence="4" id="KW-0572">Peptidoglycan-anchor</keyword>
<dbReference type="PROSITE" id="PS50847">
    <property type="entry name" value="GRAM_POS_ANCHORING"/>
    <property type="match status" value="1"/>
</dbReference>
<evidence type="ECO:0000256" key="3">
    <source>
        <dbReference type="ARBA" id="ARBA00022729"/>
    </source>
</evidence>
<evidence type="ECO:0000313" key="10">
    <source>
        <dbReference type="Proteomes" id="UP000597656"/>
    </source>
</evidence>
<dbReference type="InterPro" id="IPR019931">
    <property type="entry name" value="LPXTG_anchor"/>
</dbReference>
<keyword evidence="10" id="KW-1185">Reference proteome</keyword>
<feature type="domain" description="Gram-positive cocci surface proteins LPxTG" evidence="8">
    <location>
        <begin position="174"/>
        <end position="208"/>
    </location>
</feature>
<evidence type="ECO:0000259" key="8">
    <source>
        <dbReference type="PROSITE" id="PS50847"/>
    </source>
</evidence>
<feature type="compositionally biased region" description="Low complexity" evidence="5">
    <location>
        <begin position="128"/>
        <end position="154"/>
    </location>
</feature>
<keyword evidence="6" id="KW-0812">Transmembrane</keyword>
<keyword evidence="6" id="KW-0472">Membrane</keyword>
<keyword evidence="2" id="KW-0964">Secreted</keyword>
<evidence type="ECO:0000256" key="1">
    <source>
        <dbReference type="ARBA" id="ARBA00022512"/>
    </source>
</evidence>